<keyword evidence="3" id="KW-1185">Reference proteome</keyword>
<gene>
    <name evidence="2" type="ORF">DSL72_007223</name>
</gene>
<dbReference type="InterPro" id="IPR013078">
    <property type="entry name" value="His_Pase_superF_clade-1"/>
</dbReference>
<name>A0A8A3PL83_9HELO</name>
<dbReference type="AlphaFoldDB" id="A0A8A3PL83"/>
<evidence type="ECO:0000313" key="3">
    <source>
        <dbReference type="Proteomes" id="UP000672032"/>
    </source>
</evidence>
<dbReference type="PANTHER" id="PTHR48100:SF54">
    <property type="entry name" value="PHOSPHATASE SPAC5H10.03-RELATED"/>
    <property type="match status" value="1"/>
</dbReference>
<dbReference type="Gene3D" id="3.40.50.1240">
    <property type="entry name" value="Phosphoglycerate mutase-like"/>
    <property type="match status" value="1"/>
</dbReference>
<dbReference type="CDD" id="cd07067">
    <property type="entry name" value="HP_PGM_like"/>
    <property type="match status" value="1"/>
</dbReference>
<dbReference type="OrthoDB" id="496981at2759"/>
<evidence type="ECO:0000256" key="1">
    <source>
        <dbReference type="SAM" id="MobiDB-lite"/>
    </source>
</evidence>
<evidence type="ECO:0000313" key="2">
    <source>
        <dbReference type="EMBL" id="QSZ36098.1"/>
    </source>
</evidence>
<dbReference type="Pfam" id="PF00300">
    <property type="entry name" value="His_Phos_1"/>
    <property type="match status" value="1"/>
</dbReference>
<dbReference type="InterPro" id="IPR050275">
    <property type="entry name" value="PGM_Phosphatase"/>
</dbReference>
<dbReference type="PANTHER" id="PTHR48100">
    <property type="entry name" value="BROAD-SPECIFICITY PHOSPHATASE YOR283W-RELATED"/>
    <property type="match status" value="1"/>
</dbReference>
<dbReference type="SMART" id="SM00855">
    <property type="entry name" value="PGAM"/>
    <property type="match status" value="1"/>
</dbReference>
<dbReference type="Proteomes" id="UP000672032">
    <property type="component" value="Chromosome 6"/>
</dbReference>
<proteinExistence type="predicted"/>
<accession>A0A8A3PL83</accession>
<organism evidence="2 3">
    <name type="scientific">Monilinia vaccinii-corymbosi</name>
    <dbReference type="NCBI Taxonomy" id="61207"/>
    <lineage>
        <taxon>Eukaryota</taxon>
        <taxon>Fungi</taxon>
        <taxon>Dikarya</taxon>
        <taxon>Ascomycota</taxon>
        <taxon>Pezizomycotina</taxon>
        <taxon>Leotiomycetes</taxon>
        <taxon>Helotiales</taxon>
        <taxon>Sclerotiniaceae</taxon>
        <taxon>Monilinia</taxon>
    </lineage>
</organism>
<feature type="region of interest" description="Disordered" evidence="1">
    <location>
        <begin position="247"/>
        <end position="267"/>
    </location>
</feature>
<reference evidence="2" key="1">
    <citation type="submission" date="2020-10" db="EMBL/GenBank/DDBJ databases">
        <title>Genome Sequence of Monilinia vaccinii-corymbosi Sheds Light on Mummy Berry Disease Infection of Blueberry and Mating Type.</title>
        <authorList>
            <person name="Yow A.G."/>
            <person name="Zhang Y."/>
            <person name="Bansal K."/>
            <person name="Eacker S.M."/>
            <person name="Sullivan S."/>
            <person name="Liachko I."/>
            <person name="Cubeta M.A."/>
            <person name="Rollins J.A."/>
            <person name="Ashrafi H."/>
        </authorList>
    </citation>
    <scope>NUCLEOTIDE SEQUENCE</scope>
    <source>
        <strain evidence="2">RL-1</strain>
    </source>
</reference>
<dbReference type="GO" id="GO:0005737">
    <property type="term" value="C:cytoplasm"/>
    <property type="evidence" value="ECO:0007669"/>
    <property type="project" value="TreeGrafter"/>
</dbReference>
<feature type="compositionally biased region" description="Basic and acidic residues" evidence="1">
    <location>
        <begin position="252"/>
        <end position="267"/>
    </location>
</feature>
<dbReference type="SUPFAM" id="SSF53254">
    <property type="entry name" value="Phosphoglycerate mutase-like"/>
    <property type="match status" value="1"/>
</dbReference>
<protein>
    <submittedName>
        <fullName evidence="2">Uncharacterized protein</fullName>
    </submittedName>
</protein>
<dbReference type="InterPro" id="IPR029033">
    <property type="entry name" value="His_PPase_superfam"/>
</dbReference>
<dbReference type="GO" id="GO:0016791">
    <property type="term" value="F:phosphatase activity"/>
    <property type="evidence" value="ECO:0007669"/>
    <property type="project" value="TreeGrafter"/>
</dbReference>
<sequence length="267" mass="29669">MTITLHFVRHAQGFHNLCAANHSLPDPLLTDTGRIQCRTLAQAFPHPERITHIVASPLRRTLYTALYSFPSAISRGIKVIALPEIQETSTLPCDTGSSPAALAEEFAENVDLGLVEEGWNSKEGRWDANAPAIEKRAQEARRYLRELGVKSEMEGVQDVHIVVVTHGGFLHYFTDDWEGSSLFVGTGWSNTEFRSYHFSASDYSDANASVAETKESRERRLGTVKALSADEQRNLRALAENGWQKDGFQQKVDGKGEERGKEVEVVA</sequence>
<dbReference type="EMBL" id="CP063410">
    <property type="protein sequence ID" value="QSZ36098.1"/>
    <property type="molecule type" value="Genomic_DNA"/>
</dbReference>